<feature type="chain" id="PRO_5045794635" description="Secreted protein" evidence="1">
    <location>
        <begin position="21"/>
        <end position="150"/>
    </location>
</feature>
<keyword evidence="3" id="KW-1185">Reference proteome</keyword>
<proteinExistence type="predicted"/>
<evidence type="ECO:0000313" key="3">
    <source>
        <dbReference type="Proteomes" id="UP001600064"/>
    </source>
</evidence>
<comment type="caution">
    <text evidence="2">The sequence shown here is derived from an EMBL/GenBank/DDBJ whole genome shotgun (WGS) entry which is preliminary data.</text>
</comment>
<accession>A0ABR4DPC3</accession>
<gene>
    <name evidence="2" type="ORF">VTJ83DRAFT_750</name>
</gene>
<protein>
    <recommendedName>
        <fullName evidence="4">Secreted protein</fullName>
    </recommendedName>
</protein>
<feature type="signal peptide" evidence="1">
    <location>
        <begin position="1"/>
        <end position="20"/>
    </location>
</feature>
<evidence type="ECO:0008006" key="4">
    <source>
        <dbReference type="Google" id="ProtNLM"/>
    </source>
</evidence>
<dbReference type="Proteomes" id="UP001600064">
    <property type="component" value="Unassembled WGS sequence"/>
</dbReference>
<sequence length="150" mass="16289">MQLIAHLLNLLAFGALLVQASVLPGVDQCEANPLLHRQNYKPCNDGEIGVGTTQRCSIARGCTREVWAVFDNKCRNNLAEGTRDLCKKGFSKGWGVTCLGATPSVVRGPAGQKYGYCYNPEHGFCGQTTGRASVYNHVHFCCRPLSKDGL</sequence>
<dbReference type="GeneID" id="98128973"/>
<dbReference type="EMBL" id="JAZGUE010000001">
    <property type="protein sequence ID" value="KAL2271379.1"/>
    <property type="molecule type" value="Genomic_DNA"/>
</dbReference>
<evidence type="ECO:0000256" key="1">
    <source>
        <dbReference type="SAM" id="SignalP"/>
    </source>
</evidence>
<reference evidence="2 3" key="1">
    <citation type="journal article" date="2024" name="Commun. Biol.">
        <title>Comparative genomic analysis of thermophilic fungi reveals convergent evolutionary adaptations and gene losses.</title>
        <authorList>
            <person name="Steindorff A.S."/>
            <person name="Aguilar-Pontes M.V."/>
            <person name="Robinson A.J."/>
            <person name="Andreopoulos B."/>
            <person name="LaButti K."/>
            <person name="Kuo A."/>
            <person name="Mondo S."/>
            <person name="Riley R."/>
            <person name="Otillar R."/>
            <person name="Haridas S."/>
            <person name="Lipzen A."/>
            <person name="Grimwood J."/>
            <person name="Schmutz J."/>
            <person name="Clum A."/>
            <person name="Reid I.D."/>
            <person name="Moisan M.C."/>
            <person name="Butler G."/>
            <person name="Nguyen T.T.M."/>
            <person name="Dewar K."/>
            <person name="Conant G."/>
            <person name="Drula E."/>
            <person name="Henrissat B."/>
            <person name="Hansel C."/>
            <person name="Singer S."/>
            <person name="Hutchinson M.I."/>
            <person name="de Vries R.P."/>
            <person name="Natvig D.O."/>
            <person name="Powell A.J."/>
            <person name="Tsang A."/>
            <person name="Grigoriev I.V."/>
        </authorList>
    </citation>
    <scope>NUCLEOTIDE SEQUENCE [LARGE SCALE GENOMIC DNA]</scope>
    <source>
        <strain evidence="2 3">ATCC 22073</strain>
    </source>
</reference>
<organism evidence="2 3">
    <name type="scientific">Remersonia thermophila</name>
    <dbReference type="NCBI Taxonomy" id="72144"/>
    <lineage>
        <taxon>Eukaryota</taxon>
        <taxon>Fungi</taxon>
        <taxon>Dikarya</taxon>
        <taxon>Ascomycota</taxon>
        <taxon>Pezizomycotina</taxon>
        <taxon>Sordariomycetes</taxon>
        <taxon>Sordariomycetidae</taxon>
        <taxon>Sordariales</taxon>
        <taxon>Sordariales incertae sedis</taxon>
        <taxon>Remersonia</taxon>
    </lineage>
</organism>
<keyword evidence="1" id="KW-0732">Signal</keyword>
<evidence type="ECO:0000313" key="2">
    <source>
        <dbReference type="EMBL" id="KAL2271379.1"/>
    </source>
</evidence>
<dbReference type="RefSeq" id="XP_070870103.1">
    <property type="nucleotide sequence ID" value="XM_071014329.1"/>
</dbReference>
<name>A0ABR4DPC3_9PEZI</name>